<evidence type="ECO:0000256" key="3">
    <source>
        <dbReference type="ARBA" id="ARBA00022448"/>
    </source>
</evidence>
<evidence type="ECO:0000256" key="7">
    <source>
        <dbReference type="SAM" id="Phobius"/>
    </source>
</evidence>
<dbReference type="Gene3D" id="3.40.50.720">
    <property type="entry name" value="NAD(P)-binding Rossmann-like Domain"/>
    <property type="match status" value="1"/>
</dbReference>
<dbReference type="Pfam" id="PF02254">
    <property type="entry name" value="TrkA_N"/>
    <property type="match status" value="1"/>
</dbReference>
<dbReference type="SUPFAM" id="SSF51735">
    <property type="entry name" value="NAD(P)-binding Rossmann-fold domains"/>
    <property type="match status" value="1"/>
</dbReference>
<feature type="transmembrane region" description="Helical" evidence="7">
    <location>
        <begin position="114"/>
        <end position="134"/>
    </location>
</feature>
<feature type="transmembrane region" description="Helical" evidence="7">
    <location>
        <begin position="331"/>
        <end position="348"/>
    </location>
</feature>
<evidence type="ECO:0000256" key="4">
    <source>
        <dbReference type="ARBA" id="ARBA00022692"/>
    </source>
</evidence>
<dbReference type="PROSITE" id="PS51201">
    <property type="entry name" value="RCK_N"/>
    <property type="match status" value="1"/>
</dbReference>
<keyword evidence="6 7" id="KW-0472">Membrane</keyword>
<dbReference type="STRING" id="1797768.A3C59_03380"/>
<keyword evidence="3" id="KW-0813">Transport</keyword>
<dbReference type="GO" id="GO:1902600">
    <property type="term" value="P:proton transmembrane transport"/>
    <property type="evidence" value="ECO:0007669"/>
    <property type="project" value="InterPro"/>
</dbReference>
<feature type="transmembrane region" description="Helical" evidence="7">
    <location>
        <begin position="179"/>
        <end position="204"/>
    </location>
</feature>
<dbReference type="Proteomes" id="UP000176902">
    <property type="component" value="Unassembled WGS sequence"/>
</dbReference>
<dbReference type="Gene3D" id="1.20.1530.20">
    <property type="match status" value="1"/>
</dbReference>
<dbReference type="InterPro" id="IPR036291">
    <property type="entry name" value="NAD(P)-bd_dom_sf"/>
</dbReference>
<evidence type="ECO:0000256" key="1">
    <source>
        <dbReference type="ARBA" id="ARBA00004141"/>
    </source>
</evidence>
<sequence>MDNIFIQLAIILGLASTLGYIVVKFKLPLLIAYLVGGLLIATTAIFDPRASEVLHFLPEIGIAFVLFLVGMELDLREIRNLGRPIILAGTLQIIITTIAGSSLARVLGFGIMESWYLGVGLSFSSTILVIKLLIDKRDIGALYGKLAVGILLLEDLLAVLLLVFLTASTSIFGLGLQQAFPIVALILKALLLFGLAISLSKFILPTIFRAVSRQSELLFITALAWCFIYISLSIFLGFSVVIGAFLAGIALANSPLHYQIQGKVKPLREFFVTLFFVYLGTQVQFLDFSKIYPLTLLFTGYTLLFKPIIFLLILGIFGFRKHTIFQTSLNLTHISEFSLILLLVGFQLKVVSQSALTTIALSAVLSMIIASIMITHSNKLYKKLSRILGFFERKNFKHFLEEGSSDNNLRGHVVLIGGRKIGGELVKLLKRENIPQIVLDFNPSQVEALLKEKIPVLYGDMGDPEVLDGLNLQNARMIISTSSSLEDNMLLLEELKTRKIDIPVIVRAESADDAKDFYKAGADFVIIPEILAGDFLVEKLKDQIAGGNFFKDRPRIELERLSKKTLAWE</sequence>
<evidence type="ECO:0000313" key="10">
    <source>
        <dbReference type="Proteomes" id="UP000176902"/>
    </source>
</evidence>
<dbReference type="InterPro" id="IPR006153">
    <property type="entry name" value="Cation/H_exchanger_TM"/>
</dbReference>
<feature type="transmembrane region" description="Helical" evidence="7">
    <location>
        <begin position="53"/>
        <end position="73"/>
    </location>
</feature>
<dbReference type="Pfam" id="PF00999">
    <property type="entry name" value="Na_H_Exchanger"/>
    <property type="match status" value="1"/>
</dbReference>
<keyword evidence="5 7" id="KW-1133">Transmembrane helix</keyword>
<keyword evidence="4 7" id="KW-0812">Transmembrane</keyword>
<feature type="transmembrane region" description="Helical" evidence="7">
    <location>
        <begin position="85"/>
        <end position="108"/>
    </location>
</feature>
<dbReference type="AlphaFoldDB" id="A0A1F5JPW4"/>
<name>A0A1F5JPW4_9BACT</name>
<reference evidence="9 10" key="1">
    <citation type="journal article" date="2016" name="Nat. Commun.">
        <title>Thousands of microbial genomes shed light on interconnected biogeochemical processes in an aquifer system.</title>
        <authorList>
            <person name="Anantharaman K."/>
            <person name="Brown C.T."/>
            <person name="Hug L.A."/>
            <person name="Sharon I."/>
            <person name="Castelle C.J."/>
            <person name="Probst A.J."/>
            <person name="Thomas B.C."/>
            <person name="Singh A."/>
            <person name="Wilkins M.J."/>
            <person name="Karaoz U."/>
            <person name="Brodie E.L."/>
            <person name="Williams K.H."/>
            <person name="Hubbard S.S."/>
            <person name="Banfield J.F."/>
        </authorList>
    </citation>
    <scope>NUCLEOTIDE SEQUENCE [LARGE SCALE GENOMIC DNA]</scope>
</reference>
<comment type="caution">
    <text evidence="9">The sequence shown here is derived from an EMBL/GenBank/DDBJ whole genome shotgun (WGS) entry which is preliminary data.</text>
</comment>
<dbReference type="GO" id="GO:0006813">
    <property type="term" value="P:potassium ion transport"/>
    <property type="evidence" value="ECO:0007669"/>
    <property type="project" value="InterPro"/>
</dbReference>
<feature type="transmembrane region" description="Helical" evidence="7">
    <location>
        <begin position="354"/>
        <end position="374"/>
    </location>
</feature>
<dbReference type="PANTHER" id="PTHR42751">
    <property type="entry name" value="SODIUM/HYDROGEN EXCHANGER FAMILY/TRKA DOMAIN PROTEIN"/>
    <property type="match status" value="1"/>
</dbReference>
<evidence type="ECO:0000313" key="9">
    <source>
        <dbReference type="EMBL" id="OGE30731.1"/>
    </source>
</evidence>
<dbReference type="InterPro" id="IPR003148">
    <property type="entry name" value="RCK_N"/>
</dbReference>
<comment type="similarity">
    <text evidence="2">Belongs to the monovalent cation:proton antiporter 2 (CPA2) transporter (TC 2.A.37) family.</text>
</comment>
<dbReference type="GO" id="GO:0016020">
    <property type="term" value="C:membrane"/>
    <property type="evidence" value="ECO:0007669"/>
    <property type="project" value="UniProtKB-SubCell"/>
</dbReference>
<feature type="transmembrane region" description="Helical" evidence="7">
    <location>
        <begin position="6"/>
        <end position="23"/>
    </location>
</feature>
<proteinExistence type="inferred from homology"/>
<feature type="domain" description="RCK N-terminal" evidence="8">
    <location>
        <begin position="410"/>
        <end position="527"/>
    </location>
</feature>
<accession>A0A1F5JPW4</accession>
<feature type="transmembrane region" description="Helical" evidence="7">
    <location>
        <begin position="146"/>
        <end position="167"/>
    </location>
</feature>
<feature type="transmembrane region" description="Helical" evidence="7">
    <location>
        <begin position="30"/>
        <end position="47"/>
    </location>
</feature>
<evidence type="ECO:0000256" key="5">
    <source>
        <dbReference type="ARBA" id="ARBA00022989"/>
    </source>
</evidence>
<protein>
    <recommendedName>
        <fullName evidence="8">RCK N-terminal domain-containing protein</fullName>
    </recommendedName>
</protein>
<feature type="transmembrane region" description="Helical" evidence="7">
    <location>
        <begin position="298"/>
        <end position="319"/>
    </location>
</feature>
<dbReference type="GO" id="GO:0015297">
    <property type="term" value="F:antiporter activity"/>
    <property type="evidence" value="ECO:0007669"/>
    <property type="project" value="InterPro"/>
</dbReference>
<feature type="transmembrane region" description="Helical" evidence="7">
    <location>
        <begin position="216"/>
        <end position="232"/>
    </location>
</feature>
<evidence type="ECO:0000256" key="6">
    <source>
        <dbReference type="ARBA" id="ARBA00023136"/>
    </source>
</evidence>
<organism evidence="9 10">
    <name type="scientific">Candidatus Daviesbacteria bacterium RIFCSPHIGHO2_02_FULL_36_13</name>
    <dbReference type="NCBI Taxonomy" id="1797768"/>
    <lineage>
        <taxon>Bacteria</taxon>
        <taxon>Candidatus Daviesiibacteriota</taxon>
    </lineage>
</organism>
<dbReference type="InterPro" id="IPR038770">
    <property type="entry name" value="Na+/solute_symporter_sf"/>
</dbReference>
<gene>
    <name evidence="9" type="ORF">A3C59_03380</name>
</gene>
<dbReference type="PANTHER" id="PTHR42751:SF3">
    <property type="entry name" value="SODIUM_GLUTAMATE SYMPORTER"/>
    <property type="match status" value="1"/>
</dbReference>
<evidence type="ECO:0000256" key="2">
    <source>
        <dbReference type="ARBA" id="ARBA00005551"/>
    </source>
</evidence>
<dbReference type="EMBL" id="MFCV01000044">
    <property type="protein sequence ID" value="OGE30731.1"/>
    <property type="molecule type" value="Genomic_DNA"/>
</dbReference>
<comment type="subcellular location">
    <subcellularLocation>
        <location evidence="1">Membrane</location>
        <topology evidence="1">Multi-pass membrane protein</topology>
    </subcellularLocation>
</comment>
<evidence type="ECO:0000259" key="8">
    <source>
        <dbReference type="PROSITE" id="PS51201"/>
    </source>
</evidence>